<dbReference type="OrthoDB" id="448946at2759"/>
<gene>
    <name evidence="3" type="primary">LOC110778480</name>
</gene>
<sequence length="346" mass="38751">MAAAIAPPFIQDYHHSFYRRHFLSPAAASSFFPTTAITTSLRRLHVFKAHNSLQINHDSNQQQSRYSPPSTLVPSTSHSRDSNNLPSIPRNSTDAGGCELRAVLELATNSELFEIEKILFGPSYLSPLLKSVSSGVELDRFMIEEDFEERDHFIEVLESRFLYLAADARSTLRGWRPSYRNILLDVRKELKIPCSTKLSTEDLEVEIFIHVLGECSRDRDTAAAIKVGTAELCSVLLKGGQLISMLKISELVTTRLSGKLLFEAAKHKLDGEFVKKGLIGSASQYFGFRSLGAFVGPLVWGTLLADIVIQMLGTDYIRILQAIYAFAQIRILRRHGLYLDKLRAGF</sequence>
<dbReference type="RefSeq" id="XP_021838722.1">
    <property type="nucleotide sequence ID" value="XM_021983030.2"/>
</dbReference>
<proteinExistence type="predicted"/>
<dbReference type="Proteomes" id="UP000813463">
    <property type="component" value="Chromosome 2"/>
</dbReference>
<dbReference type="KEGG" id="soe:110778480"/>
<reference evidence="3" key="2">
    <citation type="submission" date="2025-08" db="UniProtKB">
        <authorList>
            <consortium name="RefSeq"/>
        </authorList>
    </citation>
    <scope>IDENTIFICATION</scope>
    <source>
        <tissue evidence="3">Leaf</tissue>
    </source>
</reference>
<name>A0A9R0HX75_SPIOL</name>
<evidence type="ECO:0000313" key="3">
    <source>
        <dbReference type="RefSeq" id="XP_021838722.1"/>
    </source>
</evidence>
<evidence type="ECO:0000313" key="2">
    <source>
        <dbReference type="Proteomes" id="UP000813463"/>
    </source>
</evidence>
<feature type="region of interest" description="Disordered" evidence="1">
    <location>
        <begin position="57"/>
        <end position="93"/>
    </location>
</feature>
<dbReference type="AlphaFoldDB" id="A0A9R0HX75"/>
<accession>A0A9R0HX75</accession>
<evidence type="ECO:0000256" key="1">
    <source>
        <dbReference type="SAM" id="MobiDB-lite"/>
    </source>
</evidence>
<organism evidence="2 3">
    <name type="scientific">Spinacia oleracea</name>
    <name type="common">Spinach</name>
    <dbReference type="NCBI Taxonomy" id="3562"/>
    <lineage>
        <taxon>Eukaryota</taxon>
        <taxon>Viridiplantae</taxon>
        <taxon>Streptophyta</taxon>
        <taxon>Embryophyta</taxon>
        <taxon>Tracheophyta</taxon>
        <taxon>Spermatophyta</taxon>
        <taxon>Magnoliopsida</taxon>
        <taxon>eudicotyledons</taxon>
        <taxon>Gunneridae</taxon>
        <taxon>Pentapetalae</taxon>
        <taxon>Caryophyllales</taxon>
        <taxon>Chenopodiaceae</taxon>
        <taxon>Chenopodioideae</taxon>
        <taxon>Anserineae</taxon>
        <taxon>Spinacia</taxon>
    </lineage>
</organism>
<keyword evidence="2" id="KW-1185">Reference proteome</keyword>
<dbReference type="PANTHER" id="PTHR37203:SF3">
    <property type="entry name" value="SLR0975 PROTEIN"/>
    <property type="match status" value="1"/>
</dbReference>
<dbReference type="GeneID" id="110778480"/>
<dbReference type="PANTHER" id="PTHR37203">
    <property type="match status" value="1"/>
</dbReference>
<reference evidence="2" key="1">
    <citation type="journal article" date="2021" name="Nat. Commun.">
        <title>Genomic analyses provide insights into spinach domestication and the genetic basis of agronomic traits.</title>
        <authorList>
            <person name="Cai X."/>
            <person name="Sun X."/>
            <person name="Xu C."/>
            <person name="Sun H."/>
            <person name="Wang X."/>
            <person name="Ge C."/>
            <person name="Zhang Z."/>
            <person name="Wang Q."/>
            <person name="Fei Z."/>
            <person name="Jiao C."/>
            <person name="Wang Q."/>
        </authorList>
    </citation>
    <scope>NUCLEOTIDE SEQUENCE [LARGE SCALE GENOMIC DNA]</scope>
    <source>
        <strain evidence="2">cv. Varoflay</strain>
    </source>
</reference>
<protein>
    <submittedName>
        <fullName evidence="3">Uncharacterized protein isoform X1</fullName>
    </submittedName>
</protein>